<evidence type="ECO:0000259" key="2">
    <source>
        <dbReference type="Pfam" id="PF10110"/>
    </source>
</evidence>
<accession>A0A3D5J207</accession>
<evidence type="ECO:0000313" key="3">
    <source>
        <dbReference type="EMBL" id="HCV82037.1"/>
    </source>
</evidence>
<protein>
    <recommendedName>
        <fullName evidence="2">Glycerophosphoryl diester phosphodiesterase membrane domain-containing protein</fullName>
    </recommendedName>
</protein>
<feature type="transmembrane region" description="Helical" evidence="1">
    <location>
        <begin position="205"/>
        <end position="223"/>
    </location>
</feature>
<evidence type="ECO:0000256" key="1">
    <source>
        <dbReference type="SAM" id="Phobius"/>
    </source>
</evidence>
<dbReference type="Pfam" id="PF10110">
    <property type="entry name" value="GPDPase_memb"/>
    <property type="match status" value="1"/>
</dbReference>
<comment type="caution">
    <text evidence="3">The sequence shown here is derived from an EMBL/GenBank/DDBJ whole genome shotgun (WGS) entry which is preliminary data.</text>
</comment>
<keyword evidence="1" id="KW-0472">Membrane</keyword>
<dbReference type="InterPro" id="IPR018476">
    <property type="entry name" value="GlyceroP-diester-Pdiesterase_M"/>
</dbReference>
<evidence type="ECO:0000313" key="4">
    <source>
        <dbReference type="Proteomes" id="UP000264330"/>
    </source>
</evidence>
<sequence>MENNIFRFRKTRDFGELLSDTFKFLRENGKSFLSINFKICAPFFIALISTNAYYTYVTLGMGFESYGNFTGFLIPAFINLIAVFVYITALYLSVFNYIKSYIANNGVVSEDDIKNGLKKDLGSGLAVNLIVGILIFTGLLFILIPGIYLGVVLTLALPILVFEQKGVGDTISSCFQLIKDNWWFTFGALIVFGIIMYLINVVFQMPMIIYMIVGMISGLDAGVESMAESMQSKDPILMILTIVASIAQYLLYIITPIFISLIYFNLHEEKNFTGTFENIDRLGEDRE</sequence>
<keyword evidence="1" id="KW-1133">Transmembrane helix</keyword>
<organism evidence="3 4">
    <name type="scientific">Zunongwangia profunda</name>
    <dbReference type="NCBI Taxonomy" id="398743"/>
    <lineage>
        <taxon>Bacteria</taxon>
        <taxon>Pseudomonadati</taxon>
        <taxon>Bacteroidota</taxon>
        <taxon>Flavobacteriia</taxon>
        <taxon>Flavobacteriales</taxon>
        <taxon>Flavobacteriaceae</taxon>
        <taxon>Zunongwangia</taxon>
    </lineage>
</organism>
<reference evidence="3 4" key="1">
    <citation type="journal article" date="2018" name="Nat. Biotechnol.">
        <title>A standardized bacterial taxonomy based on genome phylogeny substantially revises the tree of life.</title>
        <authorList>
            <person name="Parks D.H."/>
            <person name="Chuvochina M."/>
            <person name="Waite D.W."/>
            <person name="Rinke C."/>
            <person name="Skarshewski A."/>
            <person name="Chaumeil P.A."/>
            <person name="Hugenholtz P."/>
        </authorList>
    </citation>
    <scope>NUCLEOTIDE SEQUENCE [LARGE SCALE GENOMIC DNA]</scope>
    <source>
        <strain evidence="3">UBA9359</strain>
    </source>
</reference>
<name>A0A3D5J207_9FLAO</name>
<feature type="transmembrane region" description="Helical" evidence="1">
    <location>
        <begin position="142"/>
        <end position="162"/>
    </location>
</feature>
<dbReference type="EMBL" id="DPMF01000307">
    <property type="protein sequence ID" value="HCV82037.1"/>
    <property type="molecule type" value="Genomic_DNA"/>
</dbReference>
<dbReference type="Proteomes" id="UP000264330">
    <property type="component" value="Unassembled WGS sequence"/>
</dbReference>
<feature type="transmembrane region" description="Helical" evidence="1">
    <location>
        <begin position="35"/>
        <end position="56"/>
    </location>
</feature>
<feature type="transmembrane region" description="Helical" evidence="1">
    <location>
        <begin position="235"/>
        <end position="264"/>
    </location>
</feature>
<feature type="domain" description="Glycerophosphoryl diester phosphodiesterase membrane" evidence="2">
    <location>
        <begin position="134"/>
        <end position="268"/>
    </location>
</feature>
<proteinExistence type="predicted"/>
<feature type="transmembrane region" description="Helical" evidence="1">
    <location>
        <begin position="182"/>
        <end position="199"/>
    </location>
</feature>
<feature type="transmembrane region" description="Helical" evidence="1">
    <location>
        <begin position="76"/>
        <end position="98"/>
    </location>
</feature>
<keyword evidence="1" id="KW-0812">Transmembrane</keyword>
<gene>
    <name evidence="3" type="ORF">DGQ38_13405</name>
</gene>
<dbReference type="AlphaFoldDB" id="A0A3D5J207"/>